<dbReference type="InterPro" id="IPR033305">
    <property type="entry name" value="Hydin-like"/>
</dbReference>
<proteinExistence type="predicted"/>
<feature type="non-terminal residue" evidence="1">
    <location>
        <position position="1"/>
    </location>
</feature>
<dbReference type="Proteomes" id="UP000545329">
    <property type="component" value="Unassembled WGS sequence"/>
</dbReference>
<evidence type="ECO:0000313" key="1">
    <source>
        <dbReference type="EMBL" id="NXS89718.1"/>
    </source>
</evidence>
<accession>A0A7L2Y6E8</accession>
<protein>
    <submittedName>
        <fullName evidence="1">HYDIN protein</fullName>
    </submittedName>
</protein>
<keyword evidence="2" id="KW-1185">Reference proteome</keyword>
<dbReference type="OrthoDB" id="442692at2759"/>
<dbReference type="PANTHER" id="PTHR23053">
    <property type="entry name" value="DLEC1 DELETED IN LUNG AND ESOPHAGEAL CANCER 1"/>
    <property type="match status" value="1"/>
</dbReference>
<dbReference type="EMBL" id="VZTN01036215">
    <property type="protein sequence ID" value="NXS89718.1"/>
    <property type="molecule type" value="Genomic_DNA"/>
</dbReference>
<dbReference type="PANTHER" id="PTHR23053:SF0">
    <property type="entry name" value="HYDROCEPHALUS-INDUCING PROTEIN HOMOLOG"/>
    <property type="match status" value="1"/>
</dbReference>
<reference evidence="1 2" key="1">
    <citation type="submission" date="2019-09" db="EMBL/GenBank/DDBJ databases">
        <title>Bird 10,000 Genomes (B10K) Project - Family phase.</title>
        <authorList>
            <person name="Zhang G."/>
        </authorList>
    </citation>
    <scope>NUCLEOTIDE SEQUENCE [LARGE SCALE GENOMIC DNA]</scope>
    <source>
        <strain evidence="1">B10K-DU-002-58</strain>
        <tissue evidence="1">Muscle</tissue>
    </source>
</reference>
<dbReference type="GO" id="GO:1904158">
    <property type="term" value="P:axonemal central apparatus assembly"/>
    <property type="evidence" value="ECO:0007669"/>
    <property type="project" value="TreeGrafter"/>
</dbReference>
<feature type="non-terminal residue" evidence="1">
    <location>
        <position position="118"/>
    </location>
</feature>
<dbReference type="GO" id="GO:0005930">
    <property type="term" value="C:axoneme"/>
    <property type="evidence" value="ECO:0007669"/>
    <property type="project" value="TreeGrafter"/>
</dbReference>
<name>A0A7L2Y6E8_9PASS</name>
<gene>
    <name evidence="1" type="primary">Hydin_1</name>
    <name evidence="1" type="ORF">ERPZAN_R14936</name>
</gene>
<evidence type="ECO:0000313" key="2">
    <source>
        <dbReference type="Proteomes" id="UP000545329"/>
    </source>
</evidence>
<comment type="caution">
    <text evidence="1">The sequence shown here is derived from an EMBL/GenBank/DDBJ whole genome shotgun (WGS) entry which is preliminary data.</text>
</comment>
<dbReference type="AlphaFoldDB" id="A0A7L2Y6E8"/>
<dbReference type="GO" id="GO:0003341">
    <property type="term" value="P:cilium movement"/>
    <property type="evidence" value="ECO:0007669"/>
    <property type="project" value="TreeGrafter"/>
</dbReference>
<sequence length="118" mass="13574">TFEVRFESARRPLGEVDVLLPLRVPQLLGQAAGWAQQQMSPALSAEFPVFLQVTKGPTFHIRLRAEVLALSLDLSKNRLRFSDVPIGQCQIETVRLYNWFRIPCKWFVTVVKSKVKHR</sequence>
<organism evidence="1 2">
    <name type="scientific">Erpornis zantholeuca</name>
    <dbReference type="NCBI Taxonomy" id="1112836"/>
    <lineage>
        <taxon>Eukaryota</taxon>
        <taxon>Metazoa</taxon>
        <taxon>Chordata</taxon>
        <taxon>Craniata</taxon>
        <taxon>Vertebrata</taxon>
        <taxon>Euteleostomi</taxon>
        <taxon>Archelosauria</taxon>
        <taxon>Archosauria</taxon>
        <taxon>Dinosauria</taxon>
        <taxon>Saurischia</taxon>
        <taxon>Theropoda</taxon>
        <taxon>Coelurosauria</taxon>
        <taxon>Aves</taxon>
        <taxon>Neognathae</taxon>
        <taxon>Neoaves</taxon>
        <taxon>Telluraves</taxon>
        <taxon>Australaves</taxon>
        <taxon>Passeriformes</taxon>
        <taxon>Sylvioidea</taxon>
        <taxon>Timaliidae</taxon>
        <taxon>Erpornis</taxon>
    </lineage>
</organism>